<dbReference type="PROSITE" id="PS51257">
    <property type="entry name" value="PROKAR_LIPOPROTEIN"/>
    <property type="match status" value="1"/>
</dbReference>
<dbReference type="PROSITE" id="PS00380">
    <property type="entry name" value="RHODANESE_1"/>
    <property type="match status" value="1"/>
</dbReference>
<gene>
    <name evidence="3" type="ORF">R0137_00335</name>
</gene>
<dbReference type="Gene3D" id="3.40.250.10">
    <property type="entry name" value="Rhodanese-like domain"/>
    <property type="match status" value="1"/>
</dbReference>
<feature type="chain" id="PRO_5046212758" evidence="1">
    <location>
        <begin position="21"/>
        <end position="120"/>
    </location>
</feature>
<evidence type="ECO:0000259" key="2">
    <source>
        <dbReference type="PROSITE" id="PS50206"/>
    </source>
</evidence>
<protein>
    <submittedName>
        <fullName evidence="3">Rhodanese-like domain-containing protein</fullName>
    </submittedName>
</protein>
<dbReference type="PANTHER" id="PTHR45431:SF3">
    <property type="entry name" value="RHODANESE-LIKE DOMAIN-CONTAINING PROTEIN 15, CHLOROPLASTIC"/>
    <property type="match status" value="1"/>
</dbReference>
<dbReference type="PANTHER" id="PTHR45431">
    <property type="entry name" value="RHODANESE-LIKE DOMAIN-CONTAINING PROTEIN 15, CHLOROPLASTIC"/>
    <property type="match status" value="1"/>
</dbReference>
<keyword evidence="1" id="KW-0732">Signal</keyword>
<feature type="signal peptide" evidence="1">
    <location>
        <begin position="1"/>
        <end position="20"/>
    </location>
</feature>
<dbReference type="RefSeq" id="WP_407327723.1">
    <property type="nucleotide sequence ID" value="NZ_CP136865.1"/>
</dbReference>
<dbReference type="InterPro" id="IPR036873">
    <property type="entry name" value="Rhodanese-like_dom_sf"/>
</dbReference>
<feature type="domain" description="Rhodanese" evidence="2">
    <location>
        <begin position="31"/>
        <end position="120"/>
    </location>
</feature>
<reference evidence="3 4" key="1">
    <citation type="submission" date="2023-10" db="EMBL/GenBank/DDBJ databases">
        <title>Two novel species belonging to the OM43/NOR5 clade.</title>
        <authorList>
            <person name="Park M."/>
        </authorList>
    </citation>
    <scope>NUCLEOTIDE SEQUENCE [LARGE SCALE GENOMIC DNA]</scope>
    <source>
        <strain evidence="3 4">IMCC45268</strain>
    </source>
</reference>
<accession>A0ABZ0IFD8</accession>
<dbReference type="InterPro" id="IPR052367">
    <property type="entry name" value="Thiosulfate_ST/Rhodanese-like"/>
</dbReference>
<sequence length="120" mass="11921">MFKAMAVVVLGLVLAACGNAGDTGQAALTAVQGGALLVDVRTAEEFASGHLPGAINIPHGEIVAGLAALNTAKSTEVVLYCRSGNRSGMATSSLVEAGFSNAMNAGAYTALKPLWDAAGS</sequence>
<dbReference type="InterPro" id="IPR001763">
    <property type="entry name" value="Rhodanese-like_dom"/>
</dbReference>
<proteinExistence type="predicted"/>
<dbReference type="PROSITE" id="PS50206">
    <property type="entry name" value="RHODANESE_3"/>
    <property type="match status" value="1"/>
</dbReference>
<evidence type="ECO:0000256" key="1">
    <source>
        <dbReference type="SAM" id="SignalP"/>
    </source>
</evidence>
<evidence type="ECO:0000313" key="3">
    <source>
        <dbReference type="EMBL" id="WOJ97035.1"/>
    </source>
</evidence>
<dbReference type="Pfam" id="PF00581">
    <property type="entry name" value="Rhodanese"/>
    <property type="match status" value="1"/>
</dbReference>
<keyword evidence="4" id="KW-1185">Reference proteome</keyword>
<dbReference type="Proteomes" id="UP001626549">
    <property type="component" value="Chromosome"/>
</dbReference>
<organism evidence="3 4">
    <name type="scientific">Congregibacter brevis</name>
    <dbReference type="NCBI Taxonomy" id="3081201"/>
    <lineage>
        <taxon>Bacteria</taxon>
        <taxon>Pseudomonadati</taxon>
        <taxon>Pseudomonadota</taxon>
        <taxon>Gammaproteobacteria</taxon>
        <taxon>Cellvibrionales</taxon>
        <taxon>Halieaceae</taxon>
        <taxon>Congregibacter</taxon>
    </lineage>
</organism>
<dbReference type="SUPFAM" id="SSF52821">
    <property type="entry name" value="Rhodanese/Cell cycle control phosphatase"/>
    <property type="match status" value="1"/>
</dbReference>
<dbReference type="InterPro" id="IPR001307">
    <property type="entry name" value="Thiosulphate_STrfase_CS"/>
</dbReference>
<dbReference type="CDD" id="cd00158">
    <property type="entry name" value="RHOD"/>
    <property type="match status" value="1"/>
</dbReference>
<dbReference type="EMBL" id="CP136865">
    <property type="protein sequence ID" value="WOJ97035.1"/>
    <property type="molecule type" value="Genomic_DNA"/>
</dbReference>
<name>A0ABZ0IFD8_9GAMM</name>
<dbReference type="SMART" id="SM00450">
    <property type="entry name" value="RHOD"/>
    <property type="match status" value="1"/>
</dbReference>
<evidence type="ECO:0000313" key="4">
    <source>
        <dbReference type="Proteomes" id="UP001626549"/>
    </source>
</evidence>